<gene>
    <name evidence="2" type="ORF">Arub01_19920</name>
</gene>
<evidence type="ECO:0000313" key="2">
    <source>
        <dbReference type="EMBL" id="GLW63748.1"/>
    </source>
</evidence>
<keyword evidence="3" id="KW-1185">Reference proteome</keyword>
<keyword evidence="1" id="KW-1133">Transmembrane helix</keyword>
<dbReference type="EMBL" id="BSRZ01000003">
    <property type="protein sequence ID" value="GLW63748.1"/>
    <property type="molecule type" value="Genomic_DNA"/>
</dbReference>
<proteinExistence type="predicted"/>
<protein>
    <submittedName>
        <fullName evidence="2">Uncharacterized protein</fullName>
    </submittedName>
</protein>
<evidence type="ECO:0000313" key="3">
    <source>
        <dbReference type="Proteomes" id="UP001165124"/>
    </source>
</evidence>
<keyword evidence="1" id="KW-0472">Membrane</keyword>
<accession>A0A9W6PVG0</accession>
<organism evidence="2 3">
    <name type="scientific">Actinomadura rubrobrunea</name>
    <dbReference type="NCBI Taxonomy" id="115335"/>
    <lineage>
        <taxon>Bacteria</taxon>
        <taxon>Bacillati</taxon>
        <taxon>Actinomycetota</taxon>
        <taxon>Actinomycetes</taxon>
        <taxon>Streptosporangiales</taxon>
        <taxon>Thermomonosporaceae</taxon>
        <taxon>Actinomadura</taxon>
    </lineage>
</organism>
<keyword evidence="1" id="KW-0812">Transmembrane</keyword>
<feature type="transmembrane region" description="Helical" evidence="1">
    <location>
        <begin position="25"/>
        <end position="44"/>
    </location>
</feature>
<name>A0A9W6PVG0_9ACTN</name>
<dbReference type="Proteomes" id="UP001165124">
    <property type="component" value="Unassembled WGS sequence"/>
</dbReference>
<reference evidence="2" key="1">
    <citation type="submission" date="2023-02" db="EMBL/GenBank/DDBJ databases">
        <title>Actinomadura rubrobrunea NBRC 14622.</title>
        <authorList>
            <person name="Ichikawa N."/>
            <person name="Sato H."/>
            <person name="Tonouchi N."/>
        </authorList>
    </citation>
    <scope>NUCLEOTIDE SEQUENCE</scope>
    <source>
        <strain evidence="2">NBRC 14622</strain>
    </source>
</reference>
<comment type="caution">
    <text evidence="2">The sequence shown here is derived from an EMBL/GenBank/DDBJ whole genome shotgun (WGS) entry which is preliminary data.</text>
</comment>
<evidence type="ECO:0000256" key="1">
    <source>
        <dbReference type="SAM" id="Phobius"/>
    </source>
</evidence>
<dbReference type="AlphaFoldDB" id="A0A9W6PVG0"/>
<sequence>MLSLAGGALSAGVMLDLVGWRWTSAAALVPLAVCLGVSAAYAVHNRKVRANVERGRDTARVMD</sequence>